<evidence type="ECO:0000256" key="1">
    <source>
        <dbReference type="SAM" id="MobiDB-lite"/>
    </source>
</evidence>
<name>A0A0G3XIU5_9SPHN</name>
<dbReference type="AlphaFoldDB" id="A0A0G3XIU5"/>
<proteinExistence type="predicted"/>
<dbReference type="EMBL" id="CP011770">
    <property type="protein sequence ID" value="AKM10298.1"/>
    <property type="molecule type" value="Genomic_DNA"/>
</dbReference>
<reference evidence="2 3" key="1">
    <citation type="submission" date="2015-06" db="EMBL/GenBank/DDBJ databases">
        <authorList>
            <person name="Zeng Y."/>
            <person name="Huang Y."/>
        </authorList>
    </citation>
    <scope>NUCLEOTIDE SEQUENCE [LARGE SCALE GENOMIC DNA]</scope>
    <source>
        <strain evidence="2 3">PQ-2</strain>
    </source>
</reference>
<gene>
    <name evidence="2" type="ORF">AB433_10585</name>
</gene>
<keyword evidence="3" id="KW-1185">Reference proteome</keyword>
<evidence type="ECO:0000313" key="2">
    <source>
        <dbReference type="EMBL" id="AKM10298.1"/>
    </source>
</evidence>
<accession>A0A0G3XIU5</accession>
<feature type="region of interest" description="Disordered" evidence="1">
    <location>
        <begin position="1"/>
        <end position="20"/>
    </location>
</feature>
<protein>
    <submittedName>
        <fullName evidence="2">Uncharacterized protein</fullName>
    </submittedName>
</protein>
<organism evidence="2 3">
    <name type="scientific">Croceicoccus naphthovorans</name>
    <dbReference type="NCBI Taxonomy" id="1348774"/>
    <lineage>
        <taxon>Bacteria</taxon>
        <taxon>Pseudomonadati</taxon>
        <taxon>Pseudomonadota</taxon>
        <taxon>Alphaproteobacteria</taxon>
        <taxon>Sphingomonadales</taxon>
        <taxon>Erythrobacteraceae</taxon>
        <taxon>Croceicoccus</taxon>
    </lineage>
</organism>
<feature type="compositionally biased region" description="Low complexity" evidence="1">
    <location>
        <begin position="8"/>
        <end position="20"/>
    </location>
</feature>
<dbReference type="Proteomes" id="UP000035287">
    <property type="component" value="Chromosome"/>
</dbReference>
<sequence>MGPQEPPTAGTASAWGARSAGRGSLLWTTGTTARQPEKGVPIARRYGVPVRRPFTALTTARGSIPSRMSCNTFCARSRALASVSVP</sequence>
<dbReference type="KEGG" id="cna:AB433_10585"/>
<evidence type="ECO:0000313" key="3">
    <source>
        <dbReference type="Proteomes" id="UP000035287"/>
    </source>
</evidence>